<dbReference type="PANTHER" id="PTHR21015">
    <property type="entry name" value="UDP-N-ACETYLGLUCOSAMINE--N-ACETYLMURAMYL-(PENTAPEPTIDE) PYROPHOSPHORYL-UNDECAPRENOL N-ACETYLGLUCOSAMINE TRANSFERASE 1"/>
    <property type="match status" value="1"/>
</dbReference>
<dbReference type="EC" id="2.4.1.227" evidence="10"/>
<dbReference type="EMBL" id="MFCR01000002">
    <property type="protein sequence ID" value="OGE19694.1"/>
    <property type="molecule type" value="Genomic_DNA"/>
</dbReference>
<feature type="transmembrane region" description="Helical" evidence="11">
    <location>
        <begin position="69"/>
        <end position="92"/>
    </location>
</feature>
<evidence type="ECO:0000256" key="4">
    <source>
        <dbReference type="ARBA" id="ARBA00022679"/>
    </source>
</evidence>
<keyword evidence="11" id="KW-0812">Transmembrane</keyword>
<evidence type="ECO:0000256" key="11">
    <source>
        <dbReference type="SAM" id="Phobius"/>
    </source>
</evidence>
<dbReference type="GO" id="GO:0051991">
    <property type="term" value="F:UDP-N-acetyl-D-glucosamine:N-acetylmuramoyl-L-alanyl-D-glutamyl-meso-2,6-diaminopimelyl-D-alanyl-D-alanine-diphosphoundecaprenol 4-beta-N-acetylglucosaminlytransferase activity"/>
    <property type="evidence" value="ECO:0007669"/>
    <property type="project" value="RHEA"/>
</dbReference>
<dbReference type="AlphaFoldDB" id="A0A1F5ITI0"/>
<dbReference type="GO" id="GO:0051301">
    <property type="term" value="P:cell division"/>
    <property type="evidence" value="ECO:0007669"/>
    <property type="project" value="UniProtKB-KW"/>
</dbReference>
<evidence type="ECO:0000313" key="14">
    <source>
        <dbReference type="EMBL" id="OGE19694.1"/>
    </source>
</evidence>
<keyword evidence="8 10" id="KW-0131">Cell cycle</keyword>
<dbReference type="Pfam" id="PF03033">
    <property type="entry name" value="Glyco_transf_28"/>
    <property type="match status" value="1"/>
</dbReference>
<keyword evidence="1 10" id="KW-1003">Cell membrane</keyword>
<feature type="binding site" evidence="10">
    <location>
        <position position="166"/>
    </location>
    <ligand>
        <name>UDP-N-acetyl-alpha-D-glucosamine</name>
        <dbReference type="ChEBI" id="CHEBI:57705"/>
    </ligand>
</feature>
<keyword evidence="7 10" id="KW-0472">Membrane</keyword>
<keyword evidence="11" id="KW-1133">Transmembrane helix</keyword>
<dbReference type="SUPFAM" id="SSF53756">
    <property type="entry name" value="UDP-Glycosyltransferase/glycogen phosphorylase"/>
    <property type="match status" value="1"/>
</dbReference>
<dbReference type="InterPro" id="IPR006009">
    <property type="entry name" value="GlcNAc_MurG"/>
</dbReference>
<evidence type="ECO:0000256" key="1">
    <source>
        <dbReference type="ARBA" id="ARBA00022475"/>
    </source>
</evidence>
<dbReference type="HAMAP" id="MF_00033">
    <property type="entry name" value="MurG"/>
    <property type="match status" value="1"/>
</dbReference>
<dbReference type="Gene3D" id="3.40.50.2000">
    <property type="entry name" value="Glycogen Phosphorylase B"/>
    <property type="match status" value="2"/>
</dbReference>
<dbReference type="InterPro" id="IPR004276">
    <property type="entry name" value="GlycoTrans_28_N"/>
</dbReference>
<comment type="similarity">
    <text evidence="10">Belongs to the glycosyltransferase 28 family. MurG subfamily.</text>
</comment>
<protein>
    <recommendedName>
        <fullName evidence="10">UDP-N-acetylglucosamine--N-acetylmuramyl-(pentapeptide) pyrophosphoryl-undecaprenol N-acetylglucosamine transferase</fullName>
        <ecNumber evidence="10">2.4.1.227</ecNumber>
    </recommendedName>
    <alternativeName>
        <fullName evidence="10">Undecaprenyl-PP-MurNAc-pentapeptide-UDPGlcNAc GlcNAc transferase</fullName>
    </alternativeName>
</protein>
<comment type="function">
    <text evidence="10">Cell wall formation. Catalyzes the transfer of a GlcNAc subunit on undecaprenyl-pyrophosphoryl-MurNAc-pentapeptide (lipid intermediate I) to form undecaprenyl-pyrophosphoryl-MurNAc-(pentapeptide)GlcNAc (lipid intermediate II).</text>
</comment>
<proteinExistence type="inferred from homology"/>
<comment type="subcellular location">
    <subcellularLocation>
        <location evidence="10">Cell membrane</location>
        <topology evidence="10">Peripheral membrane protein</topology>
        <orientation evidence="10">Cytoplasmic side</orientation>
    </subcellularLocation>
</comment>
<name>A0A1F5ITI0_9BACT</name>
<evidence type="ECO:0000259" key="12">
    <source>
        <dbReference type="Pfam" id="PF03033"/>
    </source>
</evidence>
<feature type="domain" description="Glycosyltransferase family 28 N-terminal" evidence="12">
    <location>
        <begin position="6"/>
        <end position="145"/>
    </location>
</feature>
<dbReference type="GO" id="GO:0008360">
    <property type="term" value="P:regulation of cell shape"/>
    <property type="evidence" value="ECO:0007669"/>
    <property type="project" value="UniProtKB-KW"/>
</dbReference>
<dbReference type="GO" id="GO:0009252">
    <property type="term" value="P:peptidoglycan biosynthetic process"/>
    <property type="evidence" value="ECO:0007669"/>
    <property type="project" value="UniProtKB-UniRule"/>
</dbReference>
<comment type="catalytic activity">
    <reaction evidence="10">
        <text>di-trans,octa-cis-undecaprenyl diphospho-N-acetyl-alpha-D-muramoyl-L-alanyl-D-glutamyl-meso-2,6-diaminopimeloyl-D-alanyl-D-alanine + UDP-N-acetyl-alpha-D-glucosamine = di-trans,octa-cis-undecaprenyl diphospho-[N-acetyl-alpha-D-glucosaminyl-(1-&gt;4)]-N-acetyl-alpha-D-muramoyl-L-alanyl-D-glutamyl-meso-2,6-diaminopimeloyl-D-alanyl-D-alanine + UDP + H(+)</text>
        <dbReference type="Rhea" id="RHEA:31227"/>
        <dbReference type="ChEBI" id="CHEBI:15378"/>
        <dbReference type="ChEBI" id="CHEBI:57705"/>
        <dbReference type="ChEBI" id="CHEBI:58223"/>
        <dbReference type="ChEBI" id="CHEBI:61387"/>
        <dbReference type="ChEBI" id="CHEBI:61388"/>
        <dbReference type="EC" id="2.4.1.227"/>
    </reaction>
</comment>
<evidence type="ECO:0000256" key="5">
    <source>
        <dbReference type="ARBA" id="ARBA00022960"/>
    </source>
</evidence>
<feature type="binding site" evidence="10">
    <location>
        <position position="307"/>
    </location>
    <ligand>
        <name>UDP-N-acetyl-alpha-D-glucosamine</name>
        <dbReference type="ChEBI" id="CHEBI:57705"/>
    </ligand>
</feature>
<keyword evidence="5 10" id="KW-0133">Cell shape</keyword>
<dbReference type="Pfam" id="PF04101">
    <property type="entry name" value="Glyco_tran_28_C"/>
    <property type="match status" value="1"/>
</dbReference>
<dbReference type="GO" id="GO:0005886">
    <property type="term" value="C:plasma membrane"/>
    <property type="evidence" value="ECO:0007669"/>
    <property type="project" value="UniProtKB-SubCell"/>
</dbReference>
<dbReference type="GO" id="GO:0050511">
    <property type="term" value="F:undecaprenyldiphospho-muramoylpentapeptide beta-N-acetylglucosaminyltransferase activity"/>
    <property type="evidence" value="ECO:0007669"/>
    <property type="project" value="UniProtKB-UniRule"/>
</dbReference>
<dbReference type="GO" id="GO:0005975">
    <property type="term" value="P:carbohydrate metabolic process"/>
    <property type="evidence" value="ECO:0007669"/>
    <property type="project" value="InterPro"/>
</dbReference>
<dbReference type="UniPathway" id="UPA00219"/>
<comment type="pathway">
    <text evidence="10">Cell wall biogenesis; peptidoglycan biosynthesis.</text>
</comment>
<gene>
    <name evidence="10" type="primary">murG</name>
    <name evidence="14" type="ORF">A2871_03490</name>
</gene>
<evidence type="ECO:0000256" key="3">
    <source>
        <dbReference type="ARBA" id="ARBA00022676"/>
    </source>
</evidence>
<keyword evidence="4 10" id="KW-0808">Transferase</keyword>
<dbReference type="GO" id="GO:0071555">
    <property type="term" value="P:cell wall organization"/>
    <property type="evidence" value="ECO:0007669"/>
    <property type="project" value="UniProtKB-KW"/>
</dbReference>
<reference evidence="14 15" key="1">
    <citation type="journal article" date="2016" name="Nat. Commun.">
        <title>Thousands of microbial genomes shed light on interconnected biogeochemical processes in an aquifer system.</title>
        <authorList>
            <person name="Anantharaman K."/>
            <person name="Brown C.T."/>
            <person name="Hug L.A."/>
            <person name="Sharon I."/>
            <person name="Castelle C.J."/>
            <person name="Probst A.J."/>
            <person name="Thomas B.C."/>
            <person name="Singh A."/>
            <person name="Wilkins M.J."/>
            <person name="Karaoz U."/>
            <person name="Brodie E.L."/>
            <person name="Williams K.H."/>
            <person name="Hubbard S.S."/>
            <person name="Banfield J.F."/>
        </authorList>
    </citation>
    <scope>NUCLEOTIDE SEQUENCE [LARGE SCALE GENOMIC DNA]</scope>
</reference>
<keyword evidence="3 10" id="KW-0328">Glycosyltransferase</keyword>
<keyword evidence="2 10" id="KW-0132">Cell division</keyword>
<evidence type="ECO:0000259" key="13">
    <source>
        <dbReference type="Pfam" id="PF04101"/>
    </source>
</evidence>
<dbReference type="Proteomes" id="UP000176336">
    <property type="component" value="Unassembled WGS sequence"/>
</dbReference>
<keyword evidence="9 10" id="KW-0961">Cell wall biogenesis/degradation</keyword>
<evidence type="ECO:0000256" key="6">
    <source>
        <dbReference type="ARBA" id="ARBA00022984"/>
    </source>
</evidence>
<dbReference type="PANTHER" id="PTHR21015:SF22">
    <property type="entry name" value="GLYCOSYLTRANSFERASE"/>
    <property type="match status" value="1"/>
</dbReference>
<evidence type="ECO:0000256" key="9">
    <source>
        <dbReference type="ARBA" id="ARBA00023316"/>
    </source>
</evidence>
<organism evidence="14 15">
    <name type="scientific">Candidatus Daviesbacteria bacterium RIFCSPHIGHO2_01_FULL_41_23</name>
    <dbReference type="NCBI Taxonomy" id="1797764"/>
    <lineage>
        <taxon>Bacteria</taxon>
        <taxon>Candidatus Daviesiibacteriota</taxon>
    </lineage>
</organism>
<evidence type="ECO:0000256" key="8">
    <source>
        <dbReference type="ARBA" id="ARBA00023306"/>
    </source>
</evidence>
<feature type="domain" description="Glycosyl transferase family 28 C-terminal" evidence="13">
    <location>
        <begin position="200"/>
        <end position="366"/>
    </location>
</feature>
<comment type="caution">
    <text evidence="14">The sequence shown here is derived from an EMBL/GenBank/DDBJ whole genome shotgun (WGS) entry which is preliminary data.</text>
</comment>
<sequence length="391" mass="43082">MKILVTGAHFTPAVATIEQLRKMDDIRIVYVGRNTTLEGDRARSVESKLFPLMGIKFISITAGRLQRSLTVFTLLSLLKIPIGFFQALLILFKERPDVILSFGGYVGLPVVIIGWFFSIPVIIHEQALIPGLANKISSVFADKIAVSFSNGAFTGKKVVLTGNPLRKEIIEKSLDANINHLAPPAKPLATRGQGGRKPATVLVMGGNQGSHIINLTVEKCLVQLLKMAVVFHQTGDSKYRDFDRLEKLEGLGSLGEKYMVKKWIGEEYAKILQKADLVISRAGINTLTELAFFGKPTLLIPIPNSEQNENAKFFEDLGMARILPQSKLSPWALLENVSFMLKRLDSLKKKAGETKKVVIPDAAKRLALETVLLGIMETCGEKKPEDIRPPA</sequence>
<evidence type="ECO:0000256" key="7">
    <source>
        <dbReference type="ARBA" id="ARBA00023136"/>
    </source>
</evidence>
<keyword evidence="6 10" id="KW-0573">Peptidoglycan synthesis</keyword>
<evidence type="ECO:0000256" key="10">
    <source>
        <dbReference type="HAMAP-Rule" id="MF_00033"/>
    </source>
</evidence>
<evidence type="ECO:0000256" key="2">
    <source>
        <dbReference type="ARBA" id="ARBA00022618"/>
    </source>
</evidence>
<evidence type="ECO:0000313" key="15">
    <source>
        <dbReference type="Proteomes" id="UP000176336"/>
    </source>
</evidence>
<dbReference type="CDD" id="cd03785">
    <property type="entry name" value="GT28_MurG"/>
    <property type="match status" value="1"/>
</dbReference>
<feature type="transmembrane region" description="Helical" evidence="11">
    <location>
        <begin position="98"/>
        <end position="123"/>
    </location>
</feature>
<dbReference type="InterPro" id="IPR007235">
    <property type="entry name" value="Glyco_trans_28_C"/>
</dbReference>
<comment type="caution">
    <text evidence="10">Lacks conserved residue(s) required for the propagation of feature annotation.</text>
</comment>
<accession>A0A1F5ITI0</accession>